<dbReference type="Proteomes" id="UP000827889">
    <property type="component" value="Chromosome 2"/>
</dbReference>
<keyword evidence="1" id="KW-1185">Reference proteome</keyword>
<proteinExistence type="predicted"/>
<dbReference type="RefSeq" id="XP_030525408.2">
    <property type="nucleotide sequence ID" value="XM_030669548.2"/>
</dbReference>
<reference evidence="1" key="1">
    <citation type="submission" date="2025-05" db="UniProtKB">
        <authorList>
            <consortium name="RefSeq"/>
        </authorList>
    </citation>
    <scope>NUCLEOTIDE SEQUENCE [LARGE SCALE GENOMIC DNA]</scope>
</reference>
<dbReference type="InterPro" id="IPR032675">
    <property type="entry name" value="LRR_dom_sf"/>
</dbReference>
<name>A0A8B8NU81_9MYRT</name>
<sequence>MHMPLIKIIDHDKIWIHNQLRDLGRDIVHQENRQRPGRCSRLWSPEVTLNVILENEGTDDVEALNLEAPNQMWSFTSEEIARLVKLRFLKLYGGKLVGDFENTFSKLRWLSWYHRPAKFQVTNLKLRNLVVLKLSGMYITECWRGWDHIKEAKNLKVLNITGCEYLTRVPNLSTFSMLERLILEDCERLVEIDSSIGELKCLVYLEINGCNSMEKLPAGSSLDKLGLARLYRELSVSTGELNSLIELPESIRA</sequence>
<dbReference type="AlphaFoldDB" id="A0A8B8NU81"/>
<protein>
    <submittedName>
        <fullName evidence="2">Disease resistance protein L6-like</fullName>
    </submittedName>
</protein>
<dbReference type="SUPFAM" id="SSF52058">
    <property type="entry name" value="L domain-like"/>
    <property type="match status" value="1"/>
</dbReference>
<gene>
    <name evidence="2" type="primary">LOC115737426</name>
</gene>
<dbReference type="GO" id="GO:0006952">
    <property type="term" value="P:defense response"/>
    <property type="evidence" value="ECO:0007669"/>
    <property type="project" value="InterPro"/>
</dbReference>
<accession>A0A8B8NU81</accession>
<dbReference type="InterPro" id="IPR044974">
    <property type="entry name" value="Disease_R_plants"/>
</dbReference>
<dbReference type="PANTHER" id="PTHR11017:SF570">
    <property type="entry name" value="DISEASE RESISTANCE PROTEIN (TIR-NBS CLASS)-RELATED"/>
    <property type="match status" value="1"/>
</dbReference>
<organism evidence="1 2">
    <name type="scientific">Rhodamnia argentea</name>
    <dbReference type="NCBI Taxonomy" id="178133"/>
    <lineage>
        <taxon>Eukaryota</taxon>
        <taxon>Viridiplantae</taxon>
        <taxon>Streptophyta</taxon>
        <taxon>Embryophyta</taxon>
        <taxon>Tracheophyta</taxon>
        <taxon>Spermatophyta</taxon>
        <taxon>Magnoliopsida</taxon>
        <taxon>eudicotyledons</taxon>
        <taxon>Gunneridae</taxon>
        <taxon>Pentapetalae</taxon>
        <taxon>rosids</taxon>
        <taxon>malvids</taxon>
        <taxon>Myrtales</taxon>
        <taxon>Myrtaceae</taxon>
        <taxon>Myrtoideae</taxon>
        <taxon>Myrteae</taxon>
        <taxon>Australasian group</taxon>
        <taxon>Rhodamnia</taxon>
    </lineage>
</organism>
<evidence type="ECO:0000313" key="1">
    <source>
        <dbReference type="Proteomes" id="UP000827889"/>
    </source>
</evidence>
<reference evidence="2" key="2">
    <citation type="submission" date="2025-08" db="UniProtKB">
        <authorList>
            <consortium name="RefSeq"/>
        </authorList>
    </citation>
    <scope>IDENTIFICATION</scope>
    <source>
        <tissue evidence="2">Leaf</tissue>
    </source>
</reference>
<evidence type="ECO:0000313" key="2">
    <source>
        <dbReference type="RefSeq" id="XP_030525408.2"/>
    </source>
</evidence>
<dbReference type="Gene3D" id="3.80.10.10">
    <property type="entry name" value="Ribonuclease Inhibitor"/>
    <property type="match status" value="1"/>
</dbReference>
<dbReference type="PANTHER" id="PTHR11017">
    <property type="entry name" value="LEUCINE-RICH REPEAT-CONTAINING PROTEIN"/>
    <property type="match status" value="1"/>
</dbReference>
<dbReference type="KEGG" id="rarg:115737426"/>
<dbReference type="GeneID" id="115737426"/>